<dbReference type="PROSITE" id="PS50801">
    <property type="entry name" value="STAS"/>
    <property type="match status" value="1"/>
</dbReference>
<dbReference type="Pfam" id="PF01740">
    <property type="entry name" value="STAS"/>
    <property type="match status" value="1"/>
</dbReference>
<keyword evidence="5" id="KW-1185">Reference proteome</keyword>
<dbReference type="NCBIfam" id="TIGR00377">
    <property type="entry name" value="ant_ant_sig"/>
    <property type="match status" value="1"/>
</dbReference>
<accession>A0ABP6HI13</accession>
<proteinExistence type="inferred from homology"/>
<comment type="caution">
    <text evidence="4">The sequence shown here is derived from an EMBL/GenBank/DDBJ whole genome shotgun (WGS) entry which is preliminary data.</text>
</comment>
<dbReference type="EMBL" id="BAAAVM010000121">
    <property type="protein sequence ID" value="GAA2775692.1"/>
    <property type="molecule type" value="Genomic_DNA"/>
</dbReference>
<evidence type="ECO:0000259" key="3">
    <source>
        <dbReference type="PROSITE" id="PS50801"/>
    </source>
</evidence>
<dbReference type="RefSeq" id="WP_345058536.1">
    <property type="nucleotide sequence ID" value="NZ_BAAAVM010000121.1"/>
</dbReference>
<evidence type="ECO:0000256" key="1">
    <source>
        <dbReference type="ARBA" id="ARBA00009013"/>
    </source>
</evidence>
<comment type="similarity">
    <text evidence="1 2">Belongs to the anti-sigma-factor antagonist family.</text>
</comment>
<dbReference type="SUPFAM" id="SSF52091">
    <property type="entry name" value="SpoIIaa-like"/>
    <property type="match status" value="1"/>
</dbReference>
<name>A0ABP6HI13_9ACTN</name>
<dbReference type="InterPro" id="IPR003658">
    <property type="entry name" value="Anti-sigma_ant"/>
</dbReference>
<organism evidence="4 5">
    <name type="scientific">Streptomyces rameus</name>
    <dbReference type="NCBI Taxonomy" id="68261"/>
    <lineage>
        <taxon>Bacteria</taxon>
        <taxon>Bacillati</taxon>
        <taxon>Actinomycetota</taxon>
        <taxon>Actinomycetes</taxon>
        <taxon>Kitasatosporales</taxon>
        <taxon>Streptomycetaceae</taxon>
        <taxon>Streptomyces</taxon>
    </lineage>
</organism>
<dbReference type="Proteomes" id="UP001500893">
    <property type="component" value="Unassembled WGS sequence"/>
</dbReference>
<dbReference type="InterPro" id="IPR036513">
    <property type="entry name" value="STAS_dom_sf"/>
</dbReference>
<dbReference type="PANTHER" id="PTHR33495">
    <property type="entry name" value="ANTI-SIGMA FACTOR ANTAGONIST TM_1081-RELATED-RELATED"/>
    <property type="match status" value="1"/>
</dbReference>
<feature type="domain" description="STAS" evidence="3">
    <location>
        <begin position="2"/>
        <end position="113"/>
    </location>
</feature>
<dbReference type="Gene3D" id="3.30.750.24">
    <property type="entry name" value="STAS domain"/>
    <property type="match status" value="1"/>
</dbReference>
<sequence>MFSVDVRPDRQASVLALRGELDHHSVVQLREAADAILSRPRPAMLVVIDCTALEFCDSSGIGGLISVYQRLSVHGGTLRLAAVPGSVARVFKLTGLEHVISVYSTADAALIAGSGMQDSSAEGTPSSVHAASER</sequence>
<evidence type="ECO:0000313" key="5">
    <source>
        <dbReference type="Proteomes" id="UP001500893"/>
    </source>
</evidence>
<evidence type="ECO:0000313" key="4">
    <source>
        <dbReference type="EMBL" id="GAA2775692.1"/>
    </source>
</evidence>
<dbReference type="PANTHER" id="PTHR33495:SF2">
    <property type="entry name" value="ANTI-SIGMA FACTOR ANTAGONIST TM_1081-RELATED"/>
    <property type="match status" value="1"/>
</dbReference>
<evidence type="ECO:0000256" key="2">
    <source>
        <dbReference type="RuleBase" id="RU003749"/>
    </source>
</evidence>
<protein>
    <recommendedName>
        <fullName evidence="2">Anti-sigma factor antagonist</fullName>
    </recommendedName>
</protein>
<dbReference type="CDD" id="cd07043">
    <property type="entry name" value="STAS_anti-anti-sigma_factors"/>
    <property type="match status" value="1"/>
</dbReference>
<gene>
    <name evidence="4" type="ORF">GCM10010521_62770</name>
</gene>
<dbReference type="InterPro" id="IPR002645">
    <property type="entry name" value="STAS_dom"/>
</dbReference>
<reference evidence="5" key="1">
    <citation type="journal article" date="2019" name="Int. J. Syst. Evol. Microbiol.">
        <title>The Global Catalogue of Microorganisms (GCM) 10K type strain sequencing project: providing services to taxonomists for standard genome sequencing and annotation.</title>
        <authorList>
            <consortium name="The Broad Institute Genomics Platform"/>
            <consortium name="The Broad Institute Genome Sequencing Center for Infectious Disease"/>
            <person name="Wu L."/>
            <person name="Ma J."/>
        </authorList>
    </citation>
    <scope>NUCLEOTIDE SEQUENCE [LARGE SCALE GENOMIC DNA]</scope>
    <source>
        <strain evidence="5">JCM 11574</strain>
    </source>
</reference>